<sequence>METVKHRRPNGGKTPTGHLIPDTSTWSDLPRCIIAPTRSEDMVTISRDGEVLAWDVFTHHPVDIRRGDKVLIRGQEFTVEFTPFTWTPMTRRRGRHGTRFTATRKEG</sequence>
<organism evidence="2 3">
    <name type="scientific">Corynebacterium hylobatis</name>
    <dbReference type="NCBI Taxonomy" id="1859290"/>
    <lineage>
        <taxon>Bacteria</taxon>
        <taxon>Bacillati</taxon>
        <taxon>Actinomycetota</taxon>
        <taxon>Actinomycetes</taxon>
        <taxon>Mycobacteriales</taxon>
        <taxon>Corynebacteriaceae</taxon>
        <taxon>Corynebacterium</taxon>
    </lineage>
</organism>
<dbReference type="OrthoDB" id="4231454at2"/>
<proteinExistence type="predicted"/>
<evidence type="ECO:0000313" key="2">
    <source>
        <dbReference type="EMBL" id="RSZ61535.1"/>
    </source>
</evidence>
<dbReference type="AlphaFoldDB" id="A0A430HVB9"/>
<keyword evidence="3" id="KW-1185">Reference proteome</keyword>
<feature type="region of interest" description="Disordered" evidence="1">
    <location>
        <begin position="1"/>
        <end position="23"/>
    </location>
</feature>
<dbReference type="RefSeq" id="WP_126121732.1">
    <property type="nucleotide sequence ID" value="NZ_RXHJ01000019.1"/>
</dbReference>
<reference evidence="2 3" key="1">
    <citation type="submission" date="2018-12" db="EMBL/GenBank/DDBJ databases">
        <title>YIM 101343 draft genome.</title>
        <authorList>
            <person name="Chen X."/>
        </authorList>
    </citation>
    <scope>NUCLEOTIDE SEQUENCE [LARGE SCALE GENOMIC DNA]</scope>
    <source>
        <strain evidence="2 3">YIM 101343</strain>
    </source>
</reference>
<gene>
    <name evidence="2" type="ORF">EAH68_12800</name>
</gene>
<comment type="caution">
    <text evidence="2">The sequence shown here is derived from an EMBL/GenBank/DDBJ whole genome shotgun (WGS) entry which is preliminary data.</text>
</comment>
<evidence type="ECO:0000313" key="3">
    <source>
        <dbReference type="Proteomes" id="UP000274907"/>
    </source>
</evidence>
<dbReference type="Proteomes" id="UP000274907">
    <property type="component" value="Unassembled WGS sequence"/>
</dbReference>
<feature type="compositionally biased region" description="Basic residues" evidence="1">
    <location>
        <begin position="1"/>
        <end position="10"/>
    </location>
</feature>
<dbReference type="EMBL" id="RXHJ01000019">
    <property type="protein sequence ID" value="RSZ61535.1"/>
    <property type="molecule type" value="Genomic_DNA"/>
</dbReference>
<accession>A0A430HVB9</accession>
<evidence type="ECO:0000256" key="1">
    <source>
        <dbReference type="SAM" id="MobiDB-lite"/>
    </source>
</evidence>
<name>A0A430HVB9_9CORY</name>
<protein>
    <submittedName>
        <fullName evidence="2">Uncharacterized protein</fullName>
    </submittedName>
</protein>